<dbReference type="RefSeq" id="WP_091045053.1">
    <property type="nucleotide sequence ID" value="NZ_FMCV01000007.1"/>
</dbReference>
<dbReference type="AlphaFoldDB" id="A0A1C4XF39"/>
<dbReference type="InterPro" id="IPR036689">
    <property type="entry name" value="ESAT-6-like_sf"/>
</dbReference>
<name>A0A1C4XF39_9ACTN</name>
<dbReference type="SUPFAM" id="SSF140453">
    <property type="entry name" value="EsxAB dimer-like"/>
    <property type="match status" value="1"/>
</dbReference>
<organism evidence="2 3">
    <name type="scientific">Micromonospora marina</name>
    <dbReference type="NCBI Taxonomy" id="307120"/>
    <lineage>
        <taxon>Bacteria</taxon>
        <taxon>Bacillati</taxon>
        <taxon>Actinomycetota</taxon>
        <taxon>Actinomycetes</taxon>
        <taxon>Micromonosporales</taxon>
        <taxon>Micromonosporaceae</taxon>
        <taxon>Micromonospora</taxon>
    </lineage>
</organism>
<evidence type="ECO:0000256" key="1">
    <source>
        <dbReference type="SAM" id="MobiDB-lite"/>
    </source>
</evidence>
<sequence length="428" mass="42462">MSEYTQRYEHVPHEELYQGVNAGDPKQIEALSAQWTSLKGTLDDLSRDLTADLEALAKTWTGDAAREFQRRLDMVVRYSGNLAEGMTGMRQGLDMMASELRAAQSKAESPEKTDDNDKLLSGAGKGFLLGGAPGAVIGGIVGHQQDKAEQEKAHQRMVQVVAKLAEGYDYSAYGRIVVPEPPETDLPRPTGNGDPTLQNGPSVEAPSSGPSLGSFGPGANATATTSGVHHTAPTGGTPGVGTPGAGTPGGQPGAGAPDSVPTVGTVDPTGTSLAGAAPLTSTVGGPSIGGGPGFGPGGAGPTTMSAGGAGGGLYGAPGVLSTGSLAGTGANSASSARFGGVPGAENRSAAGTGRLTSGRGLVVDAGSRSAERTGGTTGRPAMAGRSGVLGGRGGYGDDESDGRLTWLTEDEMVWGDGDAAPPPVLGGS</sequence>
<accession>A0A1C4XF39</accession>
<evidence type="ECO:0000313" key="2">
    <source>
        <dbReference type="EMBL" id="SCF07120.1"/>
    </source>
</evidence>
<protein>
    <submittedName>
        <fullName evidence="2">Uncharacterized conserved protein YukE</fullName>
    </submittedName>
</protein>
<dbReference type="InterPro" id="IPR010310">
    <property type="entry name" value="T7SS_ESAT-6-like"/>
</dbReference>
<feature type="region of interest" description="Disordered" evidence="1">
    <location>
        <begin position="328"/>
        <end position="402"/>
    </location>
</feature>
<feature type="compositionally biased region" description="Gly residues" evidence="1">
    <location>
        <begin position="286"/>
        <end position="300"/>
    </location>
</feature>
<dbReference type="EMBL" id="FMCV01000007">
    <property type="protein sequence ID" value="SCF07120.1"/>
    <property type="molecule type" value="Genomic_DNA"/>
</dbReference>
<feature type="compositionally biased region" description="Low complexity" evidence="1">
    <location>
        <begin position="254"/>
        <end position="272"/>
    </location>
</feature>
<dbReference type="InterPro" id="IPR038332">
    <property type="entry name" value="PPE_sf"/>
</dbReference>
<feature type="compositionally biased region" description="Low complexity" evidence="1">
    <location>
        <begin position="206"/>
        <end position="218"/>
    </location>
</feature>
<dbReference type="Gene3D" id="1.20.1260.20">
    <property type="entry name" value="PPE superfamily"/>
    <property type="match status" value="1"/>
</dbReference>
<reference evidence="3" key="1">
    <citation type="submission" date="2016-06" db="EMBL/GenBank/DDBJ databases">
        <authorList>
            <person name="Varghese N."/>
        </authorList>
    </citation>
    <scope>NUCLEOTIDE SEQUENCE [LARGE SCALE GENOMIC DNA]</scope>
    <source>
        <strain evidence="3">DSM 45555</strain>
    </source>
</reference>
<proteinExistence type="predicted"/>
<keyword evidence="3" id="KW-1185">Reference proteome</keyword>
<dbReference type="Pfam" id="PF06013">
    <property type="entry name" value="WXG100"/>
    <property type="match status" value="1"/>
</dbReference>
<dbReference type="Proteomes" id="UP000198551">
    <property type="component" value="Unassembled WGS sequence"/>
</dbReference>
<feature type="region of interest" description="Disordered" evidence="1">
    <location>
        <begin position="178"/>
        <end position="302"/>
    </location>
</feature>
<feature type="compositionally biased region" description="Gly residues" evidence="1">
    <location>
        <begin position="236"/>
        <end position="253"/>
    </location>
</feature>
<evidence type="ECO:0000313" key="3">
    <source>
        <dbReference type="Proteomes" id="UP000198551"/>
    </source>
</evidence>
<gene>
    <name evidence="2" type="ORF">GA0070215_107106</name>
</gene>